<dbReference type="GO" id="GO:0009247">
    <property type="term" value="P:glycolipid biosynthetic process"/>
    <property type="evidence" value="ECO:0007669"/>
    <property type="project" value="UniProtKB-ARBA"/>
</dbReference>
<dbReference type="AlphaFoldDB" id="A0A432Z033"/>
<keyword evidence="7" id="KW-0812">Transmembrane</keyword>
<sequence length="314" mass="36315">MVEKHWAKKKERGSYWGIVIVLRAYQYGGHWLMRLILAPVITYFFLTGGAPRRASLAFLRRVHSFAAEQSPFAAEPGWRQSWYHFWQFGLHALAKIDAWVGKVSKNQVRNCGDTHFDDLEKQPQGGILIGSHLGNLEVARALASKKYTRRMNVLVFTQHAQSFNRALKNVNPKVDIDLIQVTDIDMGLTMLLKERIEQGEFVVIVGDRTSVTQPGQTIEQDFLGKPASFALGPWILASVLECPVYFLFCLKNPDDGHYDLYLNHACDQLRLPRKSRREALQPVLKAYSEMLEELVMRYPYQWFNFFDFWKKDSQ</sequence>
<evidence type="ECO:0000256" key="4">
    <source>
        <dbReference type="ARBA" id="ARBA00022679"/>
    </source>
</evidence>
<evidence type="ECO:0000313" key="9">
    <source>
        <dbReference type="Proteomes" id="UP000288058"/>
    </source>
</evidence>
<dbReference type="Proteomes" id="UP000288058">
    <property type="component" value="Unassembled WGS sequence"/>
</dbReference>
<evidence type="ECO:0000256" key="2">
    <source>
        <dbReference type="ARBA" id="ARBA00022475"/>
    </source>
</evidence>
<evidence type="ECO:0000256" key="3">
    <source>
        <dbReference type="ARBA" id="ARBA00022519"/>
    </source>
</evidence>
<dbReference type="RefSeq" id="WP_126781361.1">
    <property type="nucleotide sequence ID" value="NZ_PIQC01000004.1"/>
</dbReference>
<dbReference type="PANTHER" id="PTHR30606">
    <property type="entry name" value="LIPID A BIOSYNTHESIS LAUROYL ACYLTRANSFERASE"/>
    <property type="match status" value="1"/>
</dbReference>
<dbReference type="InterPro" id="IPR004960">
    <property type="entry name" value="LipA_acyltrans"/>
</dbReference>
<evidence type="ECO:0000313" key="8">
    <source>
        <dbReference type="EMBL" id="RUO69542.1"/>
    </source>
</evidence>
<dbReference type="PANTHER" id="PTHR30606:SF9">
    <property type="entry name" value="LIPID A BIOSYNTHESIS LAUROYLTRANSFERASE"/>
    <property type="match status" value="1"/>
</dbReference>
<keyword evidence="3" id="KW-0997">Cell inner membrane</keyword>
<evidence type="ECO:0000256" key="1">
    <source>
        <dbReference type="ARBA" id="ARBA00004533"/>
    </source>
</evidence>
<name>A0A432Z033_9GAMM</name>
<keyword evidence="5 7" id="KW-0472">Membrane</keyword>
<keyword evidence="2" id="KW-1003">Cell membrane</keyword>
<organism evidence="8 9">
    <name type="scientific">Idiomarina ramblicola</name>
    <dbReference type="NCBI Taxonomy" id="263724"/>
    <lineage>
        <taxon>Bacteria</taxon>
        <taxon>Pseudomonadati</taxon>
        <taxon>Pseudomonadota</taxon>
        <taxon>Gammaproteobacteria</taxon>
        <taxon>Alteromonadales</taxon>
        <taxon>Idiomarinaceae</taxon>
        <taxon>Idiomarina</taxon>
    </lineage>
</organism>
<dbReference type="Pfam" id="PF03279">
    <property type="entry name" value="Lip_A_acyltrans"/>
    <property type="match status" value="1"/>
</dbReference>
<dbReference type="CDD" id="cd07984">
    <property type="entry name" value="LPLAT_LABLAT-like"/>
    <property type="match status" value="1"/>
</dbReference>
<keyword evidence="6" id="KW-0012">Acyltransferase</keyword>
<proteinExistence type="predicted"/>
<evidence type="ECO:0000256" key="5">
    <source>
        <dbReference type="ARBA" id="ARBA00023136"/>
    </source>
</evidence>
<evidence type="ECO:0000256" key="6">
    <source>
        <dbReference type="ARBA" id="ARBA00023315"/>
    </source>
</evidence>
<protein>
    <submittedName>
        <fullName evidence="8">Acetyltransferase</fullName>
    </submittedName>
</protein>
<comment type="subcellular location">
    <subcellularLocation>
        <location evidence="1">Cell inner membrane</location>
    </subcellularLocation>
</comment>
<accession>A0A432Z033</accession>
<keyword evidence="4 8" id="KW-0808">Transferase</keyword>
<dbReference type="InterPro" id="IPR014548">
    <property type="entry name" value="Ac_Trasf"/>
</dbReference>
<keyword evidence="7" id="KW-1133">Transmembrane helix</keyword>
<dbReference type="EMBL" id="PIQC01000004">
    <property type="protein sequence ID" value="RUO69542.1"/>
    <property type="molecule type" value="Genomic_DNA"/>
</dbReference>
<comment type="caution">
    <text evidence="8">The sequence shown here is derived from an EMBL/GenBank/DDBJ whole genome shotgun (WGS) entry which is preliminary data.</text>
</comment>
<feature type="transmembrane region" description="Helical" evidence="7">
    <location>
        <begin position="31"/>
        <end position="51"/>
    </location>
</feature>
<dbReference type="OrthoDB" id="9808633at2"/>
<dbReference type="GO" id="GO:0016746">
    <property type="term" value="F:acyltransferase activity"/>
    <property type="evidence" value="ECO:0007669"/>
    <property type="project" value="UniProtKB-KW"/>
</dbReference>
<dbReference type="GO" id="GO:0005886">
    <property type="term" value="C:plasma membrane"/>
    <property type="evidence" value="ECO:0007669"/>
    <property type="project" value="UniProtKB-SubCell"/>
</dbReference>
<keyword evidence="9" id="KW-1185">Reference proteome</keyword>
<dbReference type="PIRSF" id="PIRSF028561">
    <property type="entry name" value="Ac_Trasf"/>
    <property type="match status" value="1"/>
</dbReference>
<evidence type="ECO:0000256" key="7">
    <source>
        <dbReference type="SAM" id="Phobius"/>
    </source>
</evidence>
<reference evidence="9" key="1">
    <citation type="journal article" date="2018" name="Front. Microbiol.">
        <title>Genome-Based Analysis Reveals the Taxonomy and Diversity of the Family Idiomarinaceae.</title>
        <authorList>
            <person name="Liu Y."/>
            <person name="Lai Q."/>
            <person name="Shao Z."/>
        </authorList>
    </citation>
    <scope>NUCLEOTIDE SEQUENCE [LARGE SCALE GENOMIC DNA]</scope>
    <source>
        <strain evidence="9">R22</strain>
    </source>
</reference>
<gene>
    <name evidence="8" type="ORF">CWI78_06370</name>
</gene>